<keyword evidence="4 5" id="KW-0067">ATP-binding</keyword>
<dbReference type="PROSITE" id="PS00107">
    <property type="entry name" value="PROTEIN_KINASE_ATP"/>
    <property type="match status" value="1"/>
</dbReference>
<protein>
    <submittedName>
        <fullName evidence="9">Serine/threonine protein kinase</fullName>
    </submittedName>
</protein>
<evidence type="ECO:0000256" key="3">
    <source>
        <dbReference type="ARBA" id="ARBA00022777"/>
    </source>
</evidence>
<reference evidence="9 10" key="1">
    <citation type="submission" date="2021-10" db="EMBL/GenBank/DDBJ databases">
        <title>Streptomyces gossypii sp. nov., isolated from soil collected from cotton field.</title>
        <authorList>
            <person name="Ge X."/>
            <person name="Chen X."/>
            <person name="Liu W."/>
        </authorList>
    </citation>
    <scope>NUCLEOTIDE SEQUENCE [LARGE SCALE GENOMIC DNA]</scope>
    <source>
        <strain evidence="9 10">N2-109</strain>
    </source>
</reference>
<dbReference type="EMBL" id="JAJAGO010000008">
    <property type="protein sequence ID" value="MCT2591951.1"/>
    <property type="molecule type" value="Genomic_DNA"/>
</dbReference>
<dbReference type="PROSITE" id="PS00108">
    <property type="entry name" value="PROTEIN_KINASE_ST"/>
    <property type="match status" value="1"/>
</dbReference>
<comment type="caution">
    <text evidence="9">The sequence shown here is derived from an EMBL/GenBank/DDBJ whole genome shotgun (WGS) entry which is preliminary data.</text>
</comment>
<dbReference type="RefSeq" id="WP_260219271.1">
    <property type="nucleotide sequence ID" value="NZ_JAJAGO010000008.1"/>
</dbReference>
<evidence type="ECO:0000256" key="6">
    <source>
        <dbReference type="SAM" id="MobiDB-lite"/>
    </source>
</evidence>
<dbReference type="Pfam" id="PF00069">
    <property type="entry name" value="Pkinase"/>
    <property type="match status" value="1"/>
</dbReference>
<evidence type="ECO:0000256" key="4">
    <source>
        <dbReference type="ARBA" id="ARBA00022840"/>
    </source>
</evidence>
<evidence type="ECO:0000256" key="2">
    <source>
        <dbReference type="ARBA" id="ARBA00022741"/>
    </source>
</evidence>
<gene>
    <name evidence="9" type="ORF">LHJ74_18940</name>
</gene>
<feature type="domain" description="Protein kinase" evidence="8">
    <location>
        <begin position="15"/>
        <end position="294"/>
    </location>
</feature>
<feature type="compositionally biased region" description="Polar residues" evidence="6">
    <location>
        <begin position="334"/>
        <end position="347"/>
    </location>
</feature>
<dbReference type="InterPro" id="IPR017441">
    <property type="entry name" value="Protein_kinase_ATP_BS"/>
</dbReference>
<feature type="transmembrane region" description="Helical" evidence="7">
    <location>
        <begin position="496"/>
        <end position="529"/>
    </location>
</feature>
<sequence>MKSLEAGDPERVGDYRLLWRLGAGGMGRVYLARSAGGRTVAVKLVHQELADQPEFRTRFAREIRAAQRVGGDWTAPVLDSDTEAPSPWVATGYIPGPSLHEVVAERSWPLPERTLLILADRLTLALRAIHGVGLIHRDLKPSNIMITIDGPRVIDFGIARALETLADGLMTRTGTVVGSPGFMSPEQVVGVRVTPASDVFCLGSVLAFAATKRTPFGSMNTAGHTLMYRIVQEEPDLTGLPESLRELVASCLAKEPEDRPSVDEILRRIGAAEHSAGMGAAGTGAADAPQEPWLPGDLVATLGRHAAQLLDAEIPAAAPAAAEPAEPAEPEPQPQLSAERAQQQPPQRSDDGTVPLRVPSGEQTPQPSGGSFGPPPAYTAAAGGGGAREPHGPTTKAADADKLTAEMLAQITDGLDTVSVSAWNGTAAKFARLVVIAEEHGYGYADSSASLTKPPTLILHRVTDRAPQQAPATKKELRARLTLDSMGGHVRRLTLLVLVLMGGFGITWAATAGSVVLYALFSVGVLMWLRRRKRTAAARLLTAGYRPSTDHKGRTRYLLGEDAVGP</sequence>
<dbReference type="Gene3D" id="3.30.200.20">
    <property type="entry name" value="Phosphorylase Kinase, domain 1"/>
    <property type="match status" value="1"/>
</dbReference>
<accession>A0ABT2JVP1</accession>
<dbReference type="SMART" id="SM00220">
    <property type="entry name" value="S_TKc"/>
    <property type="match status" value="1"/>
</dbReference>
<evidence type="ECO:0000256" key="7">
    <source>
        <dbReference type="SAM" id="Phobius"/>
    </source>
</evidence>
<dbReference type="SUPFAM" id="SSF56112">
    <property type="entry name" value="Protein kinase-like (PK-like)"/>
    <property type="match status" value="1"/>
</dbReference>
<feature type="binding site" evidence="5">
    <location>
        <position position="43"/>
    </location>
    <ligand>
        <name>ATP</name>
        <dbReference type="ChEBI" id="CHEBI:30616"/>
    </ligand>
</feature>
<dbReference type="InterPro" id="IPR008271">
    <property type="entry name" value="Ser/Thr_kinase_AS"/>
</dbReference>
<dbReference type="Proteomes" id="UP001156389">
    <property type="component" value="Unassembled WGS sequence"/>
</dbReference>
<dbReference type="InterPro" id="IPR011009">
    <property type="entry name" value="Kinase-like_dom_sf"/>
</dbReference>
<keyword evidence="1" id="KW-0808">Transferase</keyword>
<keyword evidence="9" id="KW-0723">Serine/threonine-protein kinase</keyword>
<keyword evidence="7" id="KW-0472">Membrane</keyword>
<evidence type="ECO:0000259" key="8">
    <source>
        <dbReference type="PROSITE" id="PS50011"/>
    </source>
</evidence>
<dbReference type="CDD" id="cd14014">
    <property type="entry name" value="STKc_PknB_like"/>
    <property type="match status" value="1"/>
</dbReference>
<organism evidence="9 10">
    <name type="scientific">Streptomyces gossypii</name>
    <dbReference type="NCBI Taxonomy" id="2883101"/>
    <lineage>
        <taxon>Bacteria</taxon>
        <taxon>Bacillati</taxon>
        <taxon>Actinomycetota</taxon>
        <taxon>Actinomycetes</taxon>
        <taxon>Kitasatosporales</taxon>
        <taxon>Streptomycetaceae</taxon>
        <taxon>Streptomyces</taxon>
    </lineage>
</organism>
<dbReference type="PROSITE" id="PS50011">
    <property type="entry name" value="PROTEIN_KINASE_DOM"/>
    <property type="match status" value="1"/>
</dbReference>
<evidence type="ECO:0000313" key="9">
    <source>
        <dbReference type="EMBL" id="MCT2591951.1"/>
    </source>
</evidence>
<keyword evidence="2 5" id="KW-0547">Nucleotide-binding</keyword>
<keyword evidence="3 9" id="KW-0418">Kinase</keyword>
<feature type="region of interest" description="Disordered" evidence="6">
    <location>
        <begin position="317"/>
        <end position="396"/>
    </location>
</feature>
<dbReference type="InterPro" id="IPR000719">
    <property type="entry name" value="Prot_kinase_dom"/>
</dbReference>
<keyword evidence="10" id="KW-1185">Reference proteome</keyword>
<evidence type="ECO:0000256" key="5">
    <source>
        <dbReference type="PROSITE-ProRule" id="PRU10141"/>
    </source>
</evidence>
<keyword evidence="7" id="KW-0812">Transmembrane</keyword>
<evidence type="ECO:0000256" key="1">
    <source>
        <dbReference type="ARBA" id="ARBA00022679"/>
    </source>
</evidence>
<dbReference type="Gene3D" id="1.10.510.10">
    <property type="entry name" value="Transferase(Phosphotransferase) domain 1"/>
    <property type="match status" value="1"/>
</dbReference>
<evidence type="ECO:0000313" key="10">
    <source>
        <dbReference type="Proteomes" id="UP001156389"/>
    </source>
</evidence>
<dbReference type="PANTHER" id="PTHR43289">
    <property type="entry name" value="MITOGEN-ACTIVATED PROTEIN KINASE KINASE KINASE 20-RELATED"/>
    <property type="match status" value="1"/>
</dbReference>
<proteinExistence type="predicted"/>
<name>A0ABT2JVP1_9ACTN</name>
<keyword evidence="7" id="KW-1133">Transmembrane helix</keyword>
<dbReference type="GO" id="GO:0004674">
    <property type="term" value="F:protein serine/threonine kinase activity"/>
    <property type="evidence" value="ECO:0007669"/>
    <property type="project" value="UniProtKB-KW"/>
</dbReference>
<dbReference type="PANTHER" id="PTHR43289:SF34">
    <property type="entry name" value="SERINE_THREONINE-PROTEIN KINASE YBDM-RELATED"/>
    <property type="match status" value="1"/>
</dbReference>